<dbReference type="PANTHER" id="PTHR43434:SF13">
    <property type="entry name" value="PHOSPHOGLYCOLATE PHOSPHATASE"/>
    <property type="match status" value="1"/>
</dbReference>
<dbReference type="GO" id="GO:0005829">
    <property type="term" value="C:cytosol"/>
    <property type="evidence" value="ECO:0007669"/>
    <property type="project" value="TreeGrafter"/>
</dbReference>
<dbReference type="PANTHER" id="PTHR43434">
    <property type="entry name" value="PHOSPHOGLYCOLATE PHOSPHATASE"/>
    <property type="match status" value="1"/>
</dbReference>
<sequence length="213" mass="23144">MSTKLAIFDFDGTLADTYPVFIDSINTLAVKHRFRQVDAVDVPKLRGLSAAQVLAELQLPLRRLPAVTVDFRGIMRERIGEIKPFPGVPNALRTLAEDPHVALAIATSNSADIVEAVLGSSLLGCFVAVECGASIFGKSRRLRRILASTRTSRDEAMYIGDEIRDAHAAKRVGIAFSAVAWGYTQPGALLGLNIARMFQTPGDLLDLSTRHSR</sequence>
<dbReference type="InterPro" id="IPR023198">
    <property type="entry name" value="PGP-like_dom2"/>
</dbReference>
<dbReference type="InterPro" id="IPR050155">
    <property type="entry name" value="HAD-like_hydrolase_sf"/>
</dbReference>
<name>A0A069PWZ4_9BURK</name>
<dbReference type="Gene3D" id="1.10.150.240">
    <property type="entry name" value="Putative phosphatase, domain 2"/>
    <property type="match status" value="1"/>
</dbReference>
<evidence type="ECO:0000313" key="2">
    <source>
        <dbReference type="Proteomes" id="UP000027466"/>
    </source>
</evidence>
<dbReference type="InterPro" id="IPR023214">
    <property type="entry name" value="HAD_sf"/>
</dbReference>
<comment type="caution">
    <text evidence="1">The sequence shown here is derived from an EMBL/GenBank/DDBJ whole genome shotgun (WGS) entry which is preliminary data.</text>
</comment>
<gene>
    <name evidence="1" type="ORF">BG61_14350</name>
</gene>
<organism evidence="1 2">
    <name type="scientific">Caballeronia glathei</name>
    <dbReference type="NCBI Taxonomy" id="60547"/>
    <lineage>
        <taxon>Bacteria</taxon>
        <taxon>Pseudomonadati</taxon>
        <taxon>Pseudomonadota</taxon>
        <taxon>Betaproteobacteria</taxon>
        <taxon>Burkholderiales</taxon>
        <taxon>Burkholderiaceae</taxon>
        <taxon>Caballeronia</taxon>
    </lineage>
</organism>
<dbReference type="Gene3D" id="3.40.50.1000">
    <property type="entry name" value="HAD superfamily/HAD-like"/>
    <property type="match status" value="1"/>
</dbReference>
<dbReference type="SUPFAM" id="SSF56784">
    <property type="entry name" value="HAD-like"/>
    <property type="match status" value="1"/>
</dbReference>
<dbReference type="RefSeq" id="WP_035934451.1">
    <property type="nucleotide sequence ID" value="NZ_CADFFX010000010.1"/>
</dbReference>
<dbReference type="InterPro" id="IPR041492">
    <property type="entry name" value="HAD_2"/>
</dbReference>
<dbReference type="Pfam" id="PF13419">
    <property type="entry name" value="HAD_2"/>
    <property type="match status" value="1"/>
</dbReference>
<dbReference type="STRING" id="60547.GCA_000751215_03921"/>
<dbReference type="InterPro" id="IPR036412">
    <property type="entry name" value="HAD-like_sf"/>
</dbReference>
<keyword evidence="2" id="KW-1185">Reference proteome</keyword>
<dbReference type="SFLD" id="SFLDS00003">
    <property type="entry name" value="Haloacid_Dehalogenase"/>
    <property type="match status" value="1"/>
</dbReference>
<accession>A0A069PWZ4</accession>
<reference evidence="1 2" key="1">
    <citation type="submission" date="2014-03" db="EMBL/GenBank/DDBJ databases">
        <title>Draft Genome Sequences of Four Burkholderia Strains.</title>
        <authorList>
            <person name="Liu X.Y."/>
            <person name="Li C.X."/>
            <person name="Xu J.H."/>
        </authorList>
    </citation>
    <scope>NUCLEOTIDE SEQUENCE [LARGE SCALE GENOMIC DNA]</scope>
    <source>
        <strain evidence="1 2">DSM 50014</strain>
    </source>
</reference>
<dbReference type="GO" id="GO:0008967">
    <property type="term" value="F:phosphoglycolate phosphatase activity"/>
    <property type="evidence" value="ECO:0007669"/>
    <property type="project" value="TreeGrafter"/>
</dbReference>
<dbReference type="GO" id="GO:0006281">
    <property type="term" value="P:DNA repair"/>
    <property type="evidence" value="ECO:0007669"/>
    <property type="project" value="TreeGrafter"/>
</dbReference>
<dbReference type="SFLD" id="SFLDG01129">
    <property type="entry name" value="C1.5:_HAD__Beta-PGM__Phosphata"/>
    <property type="match status" value="1"/>
</dbReference>
<protein>
    <submittedName>
        <fullName evidence="1">Haloacid dehalogenase</fullName>
    </submittedName>
</protein>
<dbReference type="EMBL" id="JFHC01000022">
    <property type="protein sequence ID" value="KDR41896.1"/>
    <property type="molecule type" value="Genomic_DNA"/>
</dbReference>
<dbReference type="AlphaFoldDB" id="A0A069PWZ4"/>
<proteinExistence type="predicted"/>
<evidence type="ECO:0000313" key="1">
    <source>
        <dbReference type="EMBL" id="KDR41896.1"/>
    </source>
</evidence>
<dbReference type="Proteomes" id="UP000027466">
    <property type="component" value="Unassembled WGS sequence"/>
</dbReference>